<reference evidence="4 5" key="1">
    <citation type="submission" date="2018-04" db="EMBL/GenBank/DDBJ databases">
        <title>Sphingobacterium cortibacter sp. nov.</title>
        <authorList>
            <person name="Li Y."/>
        </authorList>
    </citation>
    <scope>NUCLEOTIDE SEQUENCE [LARGE SCALE GENOMIC DNA]</scope>
    <source>
        <strain evidence="4 5">2c-3</strain>
    </source>
</reference>
<gene>
    <name evidence="4" type="ORF">DC487_02790</name>
</gene>
<keyword evidence="2" id="KW-1133">Transmembrane helix</keyword>
<dbReference type="EMBL" id="QDKG01000001">
    <property type="protein sequence ID" value="PVH26557.1"/>
    <property type="molecule type" value="Genomic_DNA"/>
</dbReference>
<organism evidence="4 5">
    <name type="scientific">Sphingobacterium corticibacter</name>
    <dbReference type="NCBI Taxonomy" id="2171749"/>
    <lineage>
        <taxon>Bacteria</taxon>
        <taxon>Pseudomonadati</taxon>
        <taxon>Bacteroidota</taxon>
        <taxon>Sphingobacteriia</taxon>
        <taxon>Sphingobacteriales</taxon>
        <taxon>Sphingobacteriaceae</taxon>
        <taxon>Sphingobacterium</taxon>
    </lineage>
</organism>
<dbReference type="AlphaFoldDB" id="A0A2T8HMA0"/>
<accession>A0A2T8HMA0</accession>
<keyword evidence="5" id="KW-1185">Reference proteome</keyword>
<feature type="transmembrane region" description="Helical" evidence="2">
    <location>
        <begin position="45"/>
        <end position="68"/>
    </location>
</feature>
<dbReference type="Proteomes" id="UP000245627">
    <property type="component" value="Unassembled WGS sequence"/>
</dbReference>
<evidence type="ECO:0000256" key="2">
    <source>
        <dbReference type="SAM" id="Phobius"/>
    </source>
</evidence>
<keyword evidence="2" id="KW-0812">Transmembrane</keyword>
<dbReference type="OrthoDB" id="677607at2"/>
<dbReference type="RefSeq" id="WP_116774417.1">
    <property type="nucleotide sequence ID" value="NZ_QDKG01000001.1"/>
</dbReference>
<evidence type="ECO:0000256" key="1">
    <source>
        <dbReference type="SAM" id="MobiDB-lite"/>
    </source>
</evidence>
<dbReference type="Pfam" id="PF14242">
    <property type="entry name" value="DUF4342"/>
    <property type="match status" value="1"/>
</dbReference>
<protein>
    <recommendedName>
        <fullName evidence="3">DUF4342 domain-containing protein</fullName>
    </recommendedName>
</protein>
<keyword evidence="2" id="KW-0472">Membrane</keyword>
<feature type="region of interest" description="Disordered" evidence="1">
    <location>
        <begin position="78"/>
        <end position="111"/>
    </location>
</feature>
<name>A0A2T8HMA0_9SPHI</name>
<dbReference type="InterPro" id="IPR025642">
    <property type="entry name" value="DUF4342"/>
</dbReference>
<evidence type="ECO:0000313" key="4">
    <source>
        <dbReference type="EMBL" id="PVH26557.1"/>
    </source>
</evidence>
<sequence>MSFKETFSINGENLLKKIKDLIAEGNVRKISIADKNNKEIISFPVTIGVVGIVLAPIFAAVGALAAILTECKIVVERTDSPKEEPTSSAPSEPSNPTEPTHHTDEPESPQY</sequence>
<feature type="compositionally biased region" description="Low complexity" evidence="1">
    <location>
        <begin position="86"/>
        <end position="98"/>
    </location>
</feature>
<comment type="caution">
    <text evidence="4">The sequence shown here is derived from an EMBL/GenBank/DDBJ whole genome shotgun (WGS) entry which is preliminary data.</text>
</comment>
<feature type="domain" description="DUF4342" evidence="3">
    <location>
        <begin position="3"/>
        <end position="77"/>
    </location>
</feature>
<evidence type="ECO:0000313" key="5">
    <source>
        <dbReference type="Proteomes" id="UP000245627"/>
    </source>
</evidence>
<evidence type="ECO:0000259" key="3">
    <source>
        <dbReference type="Pfam" id="PF14242"/>
    </source>
</evidence>
<proteinExistence type="predicted"/>